<evidence type="ECO:0000256" key="4">
    <source>
        <dbReference type="ARBA" id="ARBA00022679"/>
    </source>
</evidence>
<evidence type="ECO:0000256" key="9">
    <source>
        <dbReference type="ARBA" id="ARBA00023136"/>
    </source>
</evidence>
<evidence type="ECO:0000313" key="12">
    <source>
        <dbReference type="Proteomes" id="UP000035681"/>
    </source>
</evidence>
<proteinExistence type="inferred from homology"/>
<comment type="similarity">
    <text evidence="11">Belongs to the ELO family.</text>
</comment>
<reference evidence="13" key="1">
    <citation type="submission" date="2024-02" db="UniProtKB">
        <authorList>
            <consortium name="WormBaseParasite"/>
        </authorList>
    </citation>
    <scope>IDENTIFICATION</scope>
</reference>
<dbReference type="GO" id="GO:0034625">
    <property type="term" value="P:fatty acid elongation, monounsaturated fatty acid"/>
    <property type="evidence" value="ECO:0007669"/>
    <property type="project" value="TreeGrafter"/>
</dbReference>
<evidence type="ECO:0000256" key="7">
    <source>
        <dbReference type="ARBA" id="ARBA00022989"/>
    </source>
</evidence>
<keyword evidence="5 11" id="KW-0812">Transmembrane</keyword>
<evidence type="ECO:0000256" key="10">
    <source>
        <dbReference type="ARBA" id="ARBA00023160"/>
    </source>
</evidence>
<feature type="transmembrane region" description="Helical" evidence="11">
    <location>
        <begin position="331"/>
        <end position="350"/>
    </location>
</feature>
<dbReference type="GO" id="GO:0009922">
    <property type="term" value="F:fatty acid elongase activity"/>
    <property type="evidence" value="ECO:0007669"/>
    <property type="project" value="UniProtKB-EC"/>
</dbReference>
<evidence type="ECO:0000256" key="2">
    <source>
        <dbReference type="ARBA" id="ARBA00005194"/>
    </source>
</evidence>
<feature type="transmembrane region" description="Helical" evidence="11">
    <location>
        <begin position="300"/>
        <end position="319"/>
    </location>
</feature>
<evidence type="ECO:0000256" key="6">
    <source>
        <dbReference type="ARBA" id="ARBA00022832"/>
    </source>
</evidence>
<accession>A0AAF5DNE2</accession>
<evidence type="ECO:0000256" key="3">
    <source>
        <dbReference type="ARBA" id="ARBA00022516"/>
    </source>
</evidence>
<feature type="transmembrane region" description="Helical" evidence="11">
    <location>
        <begin position="407"/>
        <end position="427"/>
    </location>
</feature>
<feature type="transmembrane region" description="Helical" evidence="11">
    <location>
        <begin position="433"/>
        <end position="451"/>
    </location>
</feature>
<feature type="transmembrane region" description="Helical" evidence="11">
    <location>
        <begin position="69"/>
        <end position="88"/>
    </location>
</feature>
<feature type="transmembrane region" description="Helical" evidence="11">
    <location>
        <begin position="471"/>
        <end position="490"/>
    </location>
</feature>
<keyword evidence="4 11" id="KW-0808">Transferase</keyword>
<dbReference type="Proteomes" id="UP000035681">
    <property type="component" value="Unplaced"/>
</dbReference>
<dbReference type="GO" id="GO:0005789">
    <property type="term" value="C:endoplasmic reticulum membrane"/>
    <property type="evidence" value="ECO:0007669"/>
    <property type="project" value="TreeGrafter"/>
</dbReference>
<evidence type="ECO:0000256" key="1">
    <source>
        <dbReference type="ARBA" id="ARBA00004141"/>
    </source>
</evidence>
<keyword evidence="8 11" id="KW-0443">Lipid metabolism</keyword>
<feature type="transmembrane region" description="Helical" evidence="11">
    <location>
        <begin position="379"/>
        <end position="400"/>
    </location>
</feature>
<dbReference type="Pfam" id="PF01151">
    <property type="entry name" value="ELO"/>
    <property type="match status" value="2"/>
</dbReference>
<keyword evidence="12" id="KW-1185">Reference proteome</keyword>
<name>A0AAF5DNE2_STRER</name>
<sequence>IYMMTNSSIPYVSMTDILFAEKWSNIEAKHFMSHWVPTCAWISIAYVFIVFIGQRIMKNREPFDLQNVVGIWNLGFSLFSAIDLYFLLPELITSIRDFGLFSSYCYSTTYYTDQTTGFWGWMFVMSKLPELGDTMLLILRKKPVIFMHWYHHALTFYYAALTYSESQGWARWSLVLNLFVHTIMYFYFGTSAFGKKYPNSFRQFITSIQLIQFIISLGIFSHLVYLMSLGNIEQCNTSWNVLAIGGYLARSQRKTTLLQGLPEKVLSSPKFDFNGFVGIVTSSHFDEKKGRDWIIEHFPLTIQLSFLYVVTIFSIKFIMRSRQPFQLTLPLNIWNAILSIFSITGTLMLTGEFFSTVQERGIYGSYCKIGNMNKGQSGYWVWLFMVSKMFELVDTIFIVLRKKPLMFLHWYHHVLTLMYSFFSYPYTPGFNRWGIYLNFFVHAFMYTYYMIASMNIKIPKAIAKTITSLQILQFIISCGILLHLFFAMYIFNDRCDFDSTVFKVATVMEVSYLLLFINFFVQRYIKSGKPKTKKVKKL</sequence>
<dbReference type="PANTHER" id="PTHR11157:SF26">
    <property type="entry name" value="ELONGATION OF LONG CHAIN FATTY ACIDS PROTEIN 1"/>
    <property type="match status" value="1"/>
</dbReference>
<protein>
    <recommendedName>
        <fullName evidence="11">Elongation of very long chain fatty acids protein</fullName>
        <ecNumber evidence="11">2.3.1.199</ecNumber>
    </recommendedName>
    <alternativeName>
        <fullName evidence="11">Very-long-chain 3-oxoacyl-CoA synthase</fullName>
    </alternativeName>
</protein>
<dbReference type="InterPro" id="IPR030457">
    <property type="entry name" value="ELO_CS"/>
</dbReference>
<feature type="transmembrane region" description="Helical" evidence="11">
    <location>
        <begin position="502"/>
        <end position="521"/>
    </location>
</feature>
<evidence type="ECO:0000256" key="5">
    <source>
        <dbReference type="ARBA" id="ARBA00022692"/>
    </source>
</evidence>
<dbReference type="GO" id="GO:0030148">
    <property type="term" value="P:sphingolipid biosynthetic process"/>
    <property type="evidence" value="ECO:0007669"/>
    <property type="project" value="TreeGrafter"/>
</dbReference>
<keyword evidence="7 11" id="KW-1133">Transmembrane helix</keyword>
<organism evidence="12 13">
    <name type="scientific">Strongyloides stercoralis</name>
    <name type="common">Threadworm</name>
    <dbReference type="NCBI Taxonomy" id="6248"/>
    <lineage>
        <taxon>Eukaryota</taxon>
        <taxon>Metazoa</taxon>
        <taxon>Ecdysozoa</taxon>
        <taxon>Nematoda</taxon>
        <taxon>Chromadorea</taxon>
        <taxon>Rhabditida</taxon>
        <taxon>Tylenchina</taxon>
        <taxon>Panagrolaimomorpha</taxon>
        <taxon>Strongyloidoidea</taxon>
        <taxon>Strongyloididae</taxon>
        <taxon>Strongyloides</taxon>
    </lineage>
</organism>
<comment type="subcellular location">
    <subcellularLocation>
        <location evidence="1">Membrane</location>
        <topology evidence="1">Multi-pass membrane protein</topology>
    </subcellularLocation>
</comment>
<dbReference type="AlphaFoldDB" id="A0AAF5DNE2"/>
<dbReference type="GO" id="GO:0042761">
    <property type="term" value="P:very long-chain fatty acid biosynthetic process"/>
    <property type="evidence" value="ECO:0007669"/>
    <property type="project" value="TreeGrafter"/>
</dbReference>
<dbReference type="PROSITE" id="PS01188">
    <property type="entry name" value="ELO"/>
    <property type="match status" value="1"/>
</dbReference>
<dbReference type="PANTHER" id="PTHR11157">
    <property type="entry name" value="FATTY ACID ACYL TRANSFERASE-RELATED"/>
    <property type="match status" value="1"/>
</dbReference>
<dbReference type="EC" id="2.3.1.199" evidence="11"/>
<comment type="catalytic activity">
    <reaction evidence="11">
        <text>a very-long-chain acyl-CoA + malonyl-CoA + H(+) = a very-long-chain 3-oxoacyl-CoA + CO2 + CoA</text>
        <dbReference type="Rhea" id="RHEA:32727"/>
        <dbReference type="ChEBI" id="CHEBI:15378"/>
        <dbReference type="ChEBI" id="CHEBI:16526"/>
        <dbReference type="ChEBI" id="CHEBI:57287"/>
        <dbReference type="ChEBI" id="CHEBI:57384"/>
        <dbReference type="ChEBI" id="CHEBI:90725"/>
        <dbReference type="ChEBI" id="CHEBI:90736"/>
        <dbReference type="EC" id="2.3.1.199"/>
    </reaction>
</comment>
<dbReference type="InterPro" id="IPR002076">
    <property type="entry name" value="ELO_fam"/>
</dbReference>
<dbReference type="WBParaSite" id="TCONS_00016253.p1">
    <property type="protein sequence ID" value="TCONS_00016253.p1"/>
    <property type="gene ID" value="XLOC_010779"/>
</dbReference>
<feature type="transmembrane region" description="Helical" evidence="11">
    <location>
        <begin position="35"/>
        <end position="57"/>
    </location>
</feature>
<comment type="pathway">
    <text evidence="2">Lipid metabolism; fatty acid biosynthesis.</text>
</comment>
<feature type="transmembrane region" description="Helical" evidence="11">
    <location>
        <begin position="210"/>
        <end position="232"/>
    </location>
</feature>
<feature type="transmembrane region" description="Helical" evidence="11">
    <location>
        <begin position="169"/>
        <end position="189"/>
    </location>
</feature>
<keyword evidence="6 11" id="KW-0276">Fatty acid metabolism</keyword>
<keyword evidence="3 11" id="KW-0444">Lipid biosynthesis</keyword>
<dbReference type="GO" id="GO:0019367">
    <property type="term" value="P:fatty acid elongation, saturated fatty acid"/>
    <property type="evidence" value="ECO:0007669"/>
    <property type="project" value="TreeGrafter"/>
</dbReference>
<evidence type="ECO:0000256" key="11">
    <source>
        <dbReference type="RuleBase" id="RU361115"/>
    </source>
</evidence>
<evidence type="ECO:0000313" key="13">
    <source>
        <dbReference type="WBParaSite" id="TCONS_00016253.p1"/>
    </source>
</evidence>
<keyword evidence="9 11" id="KW-0472">Membrane</keyword>
<evidence type="ECO:0000256" key="8">
    <source>
        <dbReference type="ARBA" id="ARBA00023098"/>
    </source>
</evidence>
<comment type="caution">
    <text evidence="11">Lacks conserved residue(s) required for the propagation of feature annotation.</text>
</comment>
<dbReference type="GO" id="GO:0034626">
    <property type="term" value="P:fatty acid elongation, polyunsaturated fatty acid"/>
    <property type="evidence" value="ECO:0007669"/>
    <property type="project" value="TreeGrafter"/>
</dbReference>
<keyword evidence="10 11" id="KW-0275">Fatty acid biosynthesis</keyword>